<dbReference type="GO" id="GO:0098552">
    <property type="term" value="C:side of membrane"/>
    <property type="evidence" value="ECO:0007669"/>
    <property type="project" value="UniProtKB-KW"/>
</dbReference>
<feature type="binding site" description="axial binding residue" evidence="9">
    <location>
        <position position="53"/>
    </location>
    <ligand>
        <name>heme</name>
        <dbReference type="ChEBI" id="CHEBI:30413"/>
    </ligand>
    <ligandPart>
        <name>Fe</name>
        <dbReference type="ChEBI" id="CHEBI:18248"/>
    </ligandPart>
</feature>
<evidence type="ECO:0000313" key="14">
    <source>
        <dbReference type="Proteomes" id="UP000799779"/>
    </source>
</evidence>
<accession>A0A6A5WK27</accession>
<dbReference type="AlphaFoldDB" id="A0A6A5WK27"/>
<evidence type="ECO:0000256" key="3">
    <source>
        <dbReference type="ARBA" id="ARBA00010031"/>
    </source>
</evidence>
<keyword evidence="5" id="KW-0336">GPI-anchor</keyword>
<evidence type="ECO:0000256" key="5">
    <source>
        <dbReference type="ARBA" id="ARBA00022622"/>
    </source>
</evidence>
<keyword evidence="5" id="KW-0472">Membrane</keyword>
<reference evidence="13" key="1">
    <citation type="journal article" date="2020" name="Stud. Mycol.">
        <title>101 Dothideomycetes genomes: a test case for predicting lifestyles and emergence of pathogens.</title>
        <authorList>
            <person name="Haridas S."/>
            <person name="Albert R."/>
            <person name="Binder M."/>
            <person name="Bloem J."/>
            <person name="Labutti K."/>
            <person name="Salamov A."/>
            <person name="Andreopoulos B."/>
            <person name="Baker S."/>
            <person name="Barry K."/>
            <person name="Bills G."/>
            <person name="Bluhm B."/>
            <person name="Cannon C."/>
            <person name="Castanera R."/>
            <person name="Culley D."/>
            <person name="Daum C."/>
            <person name="Ezra D."/>
            <person name="Gonzalez J."/>
            <person name="Henrissat B."/>
            <person name="Kuo A."/>
            <person name="Liang C."/>
            <person name="Lipzen A."/>
            <person name="Lutzoni F."/>
            <person name="Magnuson J."/>
            <person name="Mondo S."/>
            <person name="Nolan M."/>
            <person name="Ohm R."/>
            <person name="Pangilinan J."/>
            <person name="Park H.-J."/>
            <person name="Ramirez L."/>
            <person name="Alfaro M."/>
            <person name="Sun H."/>
            <person name="Tritt A."/>
            <person name="Yoshinaga Y."/>
            <person name="Zwiers L.-H."/>
            <person name="Turgeon B."/>
            <person name="Goodwin S."/>
            <person name="Spatafora J."/>
            <person name="Crous P."/>
            <person name="Grigoriev I."/>
        </authorList>
    </citation>
    <scope>NUCLEOTIDE SEQUENCE</scope>
    <source>
        <strain evidence="13">CBS 123094</strain>
    </source>
</reference>
<dbReference type="PROSITE" id="PS52012">
    <property type="entry name" value="CFEM"/>
    <property type="match status" value="1"/>
</dbReference>
<feature type="disulfide bond" evidence="9">
    <location>
        <begin position="39"/>
        <end position="70"/>
    </location>
</feature>
<evidence type="ECO:0000256" key="6">
    <source>
        <dbReference type="ARBA" id="ARBA00022729"/>
    </source>
</evidence>
<keyword evidence="5" id="KW-0325">Glycoprotein</keyword>
<evidence type="ECO:0000256" key="9">
    <source>
        <dbReference type="PROSITE-ProRule" id="PRU01356"/>
    </source>
</evidence>
<feature type="compositionally biased region" description="Low complexity" evidence="10">
    <location>
        <begin position="104"/>
        <end position="114"/>
    </location>
</feature>
<keyword evidence="9" id="KW-0479">Metal-binding</keyword>
<feature type="signal peptide" evidence="11">
    <location>
        <begin position="1"/>
        <end position="22"/>
    </location>
</feature>
<feature type="region of interest" description="Disordered" evidence="10">
    <location>
        <begin position="104"/>
        <end position="124"/>
    </location>
</feature>
<keyword evidence="8" id="KW-0449">Lipoprotein</keyword>
<evidence type="ECO:0000256" key="1">
    <source>
        <dbReference type="ARBA" id="ARBA00004589"/>
    </source>
</evidence>
<dbReference type="InterPro" id="IPR008427">
    <property type="entry name" value="Extracellular_membr_CFEM_dom"/>
</dbReference>
<gene>
    <name evidence="13" type="ORF">P154DRAFT_521982</name>
</gene>
<keyword evidence="9" id="KW-0349">Heme</keyword>
<feature type="disulfide bond" evidence="9">
    <location>
        <begin position="49"/>
        <end position="56"/>
    </location>
</feature>
<feature type="domain" description="CFEM" evidence="12">
    <location>
        <begin position="1"/>
        <end position="121"/>
    </location>
</feature>
<evidence type="ECO:0000256" key="7">
    <source>
        <dbReference type="ARBA" id="ARBA00023157"/>
    </source>
</evidence>
<feature type="chain" id="PRO_5025578961" description="CFEM domain-containing protein" evidence="11">
    <location>
        <begin position="23"/>
        <end position="223"/>
    </location>
</feature>
<dbReference type="EMBL" id="ML977584">
    <property type="protein sequence ID" value="KAF2001294.1"/>
    <property type="molecule type" value="Genomic_DNA"/>
</dbReference>
<evidence type="ECO:0000256" key="2">
    <source>
        <dbReference type="ARBA" id="ARBA00004613"/>
    </source>
</evidence>
<feature type="disulfide bond" evidence="9">
    <location>
        <begin position="58"/>
        <end position="91"/>
    </location>
</feature>
<keyword evidence="6 11" id="KW-0732">Signal</keyword>
<evidence type="ECO:0000256" key="11">
    <source>
        <dbReference type="SAM" id="SignalP"/>
    </source>
</evidence>
<dbReference type="Pfam" id="PF05730">
    <property type="entry name" value="CFEM"/>
    <property type="match status" value="1"/>
</dbReference>
<sequence>MRTTITFLAPLLLALCARKVESQSPADRIKGLPVCAQSCITGAFSRCGCKILDFSCACSCAAFRPFSQSCTDSSCSDSYLKPVLDAIEGTCSAFSSTPIALPATSTTPPTSTTTRQSVSMTTHTSQHPTTTVIASISKEEIIIPGTPTEQTLYTLPSTTVEPSPLSPSYCWPIVNATGHGWNATATCTGLYHGPVYTGSARVAKSMDVSWMFMVVFSAAGYFS</sequence>
<feature type="disulfide bond" evidence="9">
    <location>
        <begin position="35"/>
        <end position="75"/>
    </location>
</feature>
<name>A0A6A5WK27_9PLEO</name>
<keyword evidence="14" id="KW-1185">Reference proteome</keyword>
<comment type="similarity">
    <text evidence="3">Belongs to the RBT5 family.</text>
</comment>
<dbReference type="OrthoDB" id="3798994at2759"/>
<protein>
    <recommendedName>
        <fullName evidence="12">CFEM domain-containing protein</fullName>
    </recommendedName>
</protein>
<evidence type="ECO:0000256" key="8">
    <source>
        <dbReference type="ARBA" id="ARBA00023288"/>
    </source>
</evidence>
<keyword evidence="4" id="KW-0964">Secreted</keyword>
<keyword evidence="7 9" id="KW-1015">Disulfide bond</keyword>
<evidence type="ECO:0000259" key="12">
    <source>
        <dbReference type="PROSITE" id="PS52012"/>
    </source>
</evidence>
<evidence type="ECO:0000256" key="10">
    <source>
        <dbReference type="SAM" id="MobiDB-lite"/>
    </source>
</evidence>
<comment type="subcellular location">
    <subcellularLocation>
        <location evidence="1">Membrane</location>
        <topology evidence="1">Lipid-anchor</topology>
        <topology evidence="1">GPI-anchor</topology>
    </subcellularLocation>
    <subcellularLocation>
        <location evidence="2">Secreted</location>
    </subcellularLocation>
</comment>
<dbReference type="GO" id="GO:0005576">
    <property type="term" value="C:extracellular region"/>
    <property type="evidence" value="ECO:0007669"/>
    <property type="project" value="UniProtKB-SubCell"/>
</dbReference>
<dbReference type="GO" id="GO:0046872">
    <property type="term" value="F:metal ion binding"/>
    <property type="evidence" value="ECO:0007669"/>
    <property type="project" value="UniProtKB-UniRule"/>
</dbReference>
<evidence type="ECO:0000256" key="4">
    <source>
        <dbReference type="ARBA" id="ARBA00022525"/>
    </source>
</evidence>
<proteinExistence type="inferred from homology"/>
<keyword evidence="9" id="KW-0408">Iron</keyword>
<organism evidence="13 14">
    <name type="scientific">Amniculicola lignicola CBS 123094</name>
    <dbReference type="NCBI Taxonomy" id="1392246"/>
    <lineage>
        <taxon>Eukaryota</taxon>
        <taxon>Fungi</taxon>
        <taxon>Dikarya</taxon>
        <taxon>Ascomycota</taxon>
        <taxon>Pezizomycotina</taxon>
        <taxon>Dothideomycetes</taxon>
        <taxon>Pleosporomycetidae</taxon>
        <taxon>Pleosporales</taxon>
        <taxon>Amniculicolaceae</taxon>
        <taxon>Amniculicola</taxon>
    </lineage>
</organism>
<dbReference type="Proteomes" id="UP000799779">
    <property type="component" value="Unassembled WGS sequence"/>
</dbReference>
<evidence type="ECO:0000313" key="13">
    <source>
        <dbReference type="EMBL" id="KAF2001294.1"/>
    </source>
</evidence>